<dbReference type="STRING" id="742152.A0A2H3JUX2"/>
<dbReference type="GO" id="GO:0000978">
    <property type="term" value="F:RNA polymerase II cis-regulatory region sequence-specific DNA binding"/>
    <property type="evidence" value="ECO:0007669"/>
    <property type="project" value="TreeGrafter"/>
</dbReference>
<dbReference type="GO" id="GO:0001006">
    <property type="term" value="F:RNA polymerase III type 3 promoter sequence-specific DNA binding"/>
    <property type="evidence" value="ECO:0007669"/>
    <property type="project" value="TreeGrafter"/>
</dbReference>
<dbReference type="GO" id="GO:0042795">
    <property type="term" value="P:snRNA transcription by RNA polymerase II"/>
    <property type="evidence" value="ECO:0007669"/>
    <property type="project" value="TreeGrafter"/>
</dbReference>
<evidence type="ECO:0000313" key="8">
    <source>
        <dbReference type="Proteomes" id="UP000218811"/>
    </source>
</evidence>
<dbReference type="OMA" id="PCWRWMG"/>
<dbReference type="OrthoDB" id="3437960at2759"/>
<dbReference type="InterPro" id="IPR022042">
    <property type="entry name" value="snRNA-activating_su3"/>
</dbReference>
<keyword evidence="6" id="KW-0539">Nucleus</keyword>
<evidence type="ECO:0000256" key="2">
    <source>
        <dbReference type="ARBA" id="ARBA00010410"/>
    </source>
</evidence>
<dbReference type="AlphaFoldDB" id="A0A2H3JUX2"/>
<reference evidence="7 8" key="1">
    <citation type="journal article" date="2012" name="Science">
        <title>The Paleozoic origin of enzymatic lignin decomposition reconstructed from 31 fungal genomes.</title>
        <authorList>
            <person name="Floudas D."/>
            <person name="Binder M."/>
            <person name="Riley R."/>
            <person name="Barry K."/>
            <person name="Blanchette R.A."/>
            <person name="Henrissat B."/>
            <person name="Martinez A.T."/>
            <person name="Otillar R."/>
            <person name="Spatafora J.W."/>
            <person name="Yadav J.S."/>
            <person name="Aerts A."/>
            <person name="Benoit I."/>
            <person name="Boyd A."/>
            <person name="Carlson A."/>
            <person name="Copeland A."/>
            <person name="Coutinho P.M."/>
            <person name="de Vries R.P."/>
            <person name="Ferreira P."/>
            <person name="Findley K."/>
            <person name="Foster B."/>
            <person name="Gaskell J."/>
            <person name="Glotzer D."/>
            <person name="Gorecki P."/>
            <person name="Heitman J."/>
            <person name="Hesse C."/>
            <person name="Hori C."/>
            <person name="Igarashi K."/>
            <person name="Jurgens J.A."/>
            <person name="Kallen N."/>
            <person name="Kersten P."/>
            <person name="Kohler A."/>
            <person name="Kuees U."/>
            <person name="Kumar T.K.A."/>
            <person name="Kuo A."/>
            <person name="LaButti K."/>
            <person name="Larrondo L.F."/>
            <person name="Lindquist E."/>
            <person name="Ling A."/>
            <person name="Lombard V."/>
            <person name="Lucas S."/>
            <person name="Lundell T."/>
            <person name="Martin R."/>
            <person name="McLaughlin D.J."/>
            <person name="Morgenstern I."/>
            <person name="Morin E."/>
            <person name="Murat C."/>
            <person name="Nagy L.G."/>
            <person name="Nolan M."/>
            <person name="Ohm R.A."/>
            <person name="Patyshakuliyeva A."/>
            <person name="Rokas A."/>
            <person name="Ruiz-Duenas F.J."/>
            <person name="Sabat G."/>
            <person name="Salamov A."/>
            <person name="Samejima M."/>
            <person name="Schmutz J."/>
            <person name="Slot J.C."/>
            <person name="St John F."/>
            <person name="Stenlid J."/>
            <person name="Sun H."/>
            <person name="Sun S."/>
            <person name="Syed K."/>
            <person name="Tsang A."/>
            <person name="Wiebenga A."/>
            <person name="Young D."/>
            <person name="Pisabarro A."/>
            <person name="Eastwood D.C."/>
            <person name="Martin F."/>
            <person name="Cullen D."/>
            <person name="Grigoriev I.V."/>
            <person name="Hibbett D.S."/>
        </authorList>
    </citation>
    <scope>NUCLEOTIDE SEQUENCE [LARGE SCALE GENOMIC DNA]</scope>
    <source>
        <strain evidence="7 8">MD-104</strain>
    </source>
</reference>
<keyword evidence="8" id="KW-1185">Reference proteome</keyword>
<dbReference type="GO" id="GO:0019185">
    <property type="term" value="C:snRNA-activating protein complex"/>
    <property type="evidence" value="ECO:0007669"/>
    <property type="project" value="TreeGrafter"/>
</dbReference>
<name>A0A2H3JUX2_WOLCO</name>
<evidence type="ECO:0008006" key="9">
    <source>
        <dbReference type="Google" id="ProtNLM"/>
    </source>
</evidence>
<evidence type="ECO:0000256" key="3">
    <source>
        <dbReference type="ARBA" id="ARBA00023015"/>
    </source>
</evidence>
<evidence type="ECO:0000256" key="1">
    <source>
        <dbReference type="ARBA" id="ARBA00004123"/>
    </source>
</evidence>
<keyword evidence="5" id="KW-0804">Transcription</keyword>
<dbReference type="EMBL" id="KB468146">
    <property type="protein sequence ID" value="PCH43773.1"/>
    <property type="molecule type" value="Genomic_DNA"/>
</dbReference>
<dbReference type="PANTHER" id="PTHR13421:SF16">
    <property type="entry name" value="SNRNA-ACTIVATING PROTEIN COMPLEX SUBUNIT 3"/>
    <property type="match status" value="1"/>
</dbReference>
<sequence>MHIPNSIDDLRQPLHNVITAPRLMTHVMKSHQAVVHSIYETADSSNRKKRRRTMLPEPAGERADVTALRLSMDNTRLKCWPLTIHAASFIRPPKHSDRNTLIHVKKSGMGPASSHQHEALIFITIYNKLSWNHRQLFRLSQHVLLASQTLDRLFAVIPCHWKELPQDIAGNSSTPIEYSAPSSNGSATREGTSGCVICIDGVLYGDGQNLDDYSSKLLQLYQASQNEQNGNTLRVGPTMPSTVLASLSFELHKPYWLLHAGNCEHFLVVDQIRMYHPDDPLPSAYPLTNHITPPLLDLCRACSKVPATFAVIGDVRLGESPFVICGPCWRWMGIPNGMGSEDVSVIPLPRHEHGWGGVI</sequence>
<dbReference type="Pfam" id="PF12251">
    <property type="entry name" value="SNAPC3"/>
    <property type="match status" value="1"/>
</dbReference>
<comment type="subcellular location">
    <subcellularLocation>
        <location evidence="1">Nucleus</location>
    </subcellularLocation>
</comment>
<evidence type="ECO:0000256" key="5">
    <source>
        <dbReference type="ARBA" id="ARBA00023163"/>
    </source>
</evidence>
<accession>A0A2H3JUX2</accession>
<keyword evidence="4" id="KW-0238">DNA-binding</keyword>
<dbReference type="Proteomes" id="UP000218811">
    <property type="component" value="Unassembled WGS sequence"/>
</dbReference>
<dbReference type="GO" id="GO:0042796">
    <property type="term" value="P:snRNA transcription by RNA polymerase III"/>
    <property type="evidence" value="ECO:0007669"/>
    <property type="project" value="TreeGrafter"/>
</dbReference>
<dbReference type="GO" id="GO:0001046">
    <property type="term" value="F:core promoter sequence-specific DNA binding"/>
    <property type="evidence" value="ECO:0007669"/>
    <property type="project" value="TreeGrafter"/>
</dbReference>
<dbReference type="PANTHER" id="PTHR13421">
    <property type="entry name" value="SNRNA-ACTIVATING PROTEIN COMPLEX SUBUNIT 3"/>
    <property type="match status" value="1"/>
</dbReference>
<evidence type="ECO:0000313" key="7">
    <source>
        <dbReference type="EMBL" id="PCH43773.1"/>
    </source>
</evidence>
<evidence type="ECO:0000256" key="6">
    <source>
        <dbReference type="ARBA" id="ARBA00023242"/>
    </source>
</evidence>
<protein>
    <recommendedName>
        <fullName evidence="9">snRNA-activating protein complex subunit 3</fullName>
    </recommendedName>
</protein>
<dbReference type="GO" id="GO:0003681">
    <property type="term" value="F:bent DNA binding"/>
    <property type="evidence" value="ECO:0007669"/>
    <property type="project" value="TreeGrafter"/>
</dbReference>
<proteinExistence type="inferred from homology"/>
<keyword evidence="3" id="KW-0805">Transcription regulation</keyword>
<comment type="similarity">
    <text evidence="2">Belongs to the SNAPC3/SRD2 family.</text>
</comment>
<evidence type="ECO:0000256" key="4">
    <source>
        <dbReference type="ARBA" id="ARBA00023125"/>
    </source>
</evidence>
<gene>
    <name evidence="7" type="ORF">WOLCODRAFT_26180</name>
</gene>
<organism evidence="7 8">
    <name type="scientific">Wolfiporia cocos (strain MD-104)</name>
    <name type="common">Brown rot fungus</name>
    <dbReference type="NCBI Taxonomy" id="742152"/>
    <lineage>
        <taxon>Eukaryota</taxon>
        <taxon>Fungi</taxon>
        <taxon>Dikarya</taxon>
        <taxon>Basidiomycota</taxon>
        <taxon>Agaricomycotina</taxon>
        <taxon>Agaricomycetes</taxon>
        <taxon>Polyporales</taxon>
        <taxon>Phaeolaceae</taxon>
        <taxon>Wolfiporia</taxon>
    </lineage>
</organism>
<dbReference type="GO" id="GO:0005634">
    <property type="term" value="C:nucleus"/>
    <property type="evidence" value="ECO:0007669"/>
    <property type="project" value="UniProtKB-SubCell"/>
</dbReference>